<keyword evidence="3" id="KW-0488">Methylation</keyword>
<gene>
    <name evidence="14" type="ORF">FPZ44_21105</name>
</gene>
<evidence type="ECO:0000259" key="12">
    <source>
        <dbReference type="PROSITE" id="PS50111"/>
    </source>
</evidence>
<sequence length="654" mass="70428">MRITWSVRTRLILAFALILIVPSLSIGLFSYDQAKVIVQDEIVDAARENVMLLNDKVTSLIEDGKSDAQFLARLVQASGDKGGEGSPTRKLVTHYQAQHPDLVSTYVGTKDGVMIQAPKLALAPDYDPRKRDWYKQAIENKGKTIVSAPYHTASTGAEVVTISRMTDDGSGVVAMNLNLKSIVDMTKEMHIGEQGYVTILDETHKYVAHPTQKLGFESKEPWVDELYSKESGSISYIFEGQQKDMEFTTNKLTGWKILGTMYTKEYEEASAPIFRTAVIVIAISILLGSAVVFVIVRSITNPLKRLMQSAQLISAGDLTVRINAKSKDELGKLSDSFDAMTESLRTVLHEVSDTSMHLASSSQELAAASEQSAQAAQYTADSMGQLAEGSDSQVASMDAAEMIVQEITVGARQIASSSSTVSEAAMQSSEVVGSGNHSIRRAIKQMESINSSVGELGQSMRGLREQARSIDDIVKAITAIAGQTNLLALNASIEAARAGEHGKGFAVVASEVRKLAEQSSAMAQQIAETIHHIQSEMEKSAANSEQSAVEVALGIDVIHEAGTAFEEIEQAAQIVATQIQEVSAAAQQMSASTEVMAGNMQSIKAVTVQMADGTQSVSATTEEQLASMQEISNSAEELSSMAERLESLIARFKV</sequence>
<dbReference type="Proteomes" id="UP000318102">
    <property type="component" value="Unassembled WGS sequence"/>
</dbReference>
<dbReference type="CDD" id="cd12912">
    <property type="entry name" value="PDC2_MCP_like"/>
    <property type="match status" value="1"/>
</dbReference>
<dbReference type="InterPro" id="IPR003660">
    <property type="entry name" value="HAMP_dom"/>
</dbReference>
<dbReference type="SUPFAM" id="SSF103190">
    <property type="entry name" value="Sensory domain-like"/>
    <property type="match status" value="1"/>
</dbReference>
<dbReference type="EMBL" id="VNJK01000003">
    <property type="protein sequence ID" value="TVX88383.1"/>
    <property type="molecule type" value="Genomic_DNA"/>
</dbReference>
<dbReference type="InterPro" id="IPR004089">
    <property type="entry name" value="MCPsignal_dom"/>
</dbReference>
<keyword evidence="15" id="KW-1185">Reference proteome</keyword>
<dbReference type="GO" id="GO:0006935">
    <property type="term" value="P:chemotaxis"/>
    <property type="evidence" value="ECO:0007669"/>
    <property type="project" value="UniProtKB-KW"/>
</dbReference>
<dbReference type="SUPFAM" id="SSF58104">
    <property type="entry name" value="Methyl-accepting chemotaxis protein (MCP) signaling domain"/>
    <property type="match status" value="1"/>
</dbReference>
<dbReference type="Pfam" id="PF00015">
    <property type="entry name" value="MCPsignal"/>
    <property type="match status" value="1"/>
</dbReference>
<keyword evidence="2" id="KW-1003">Cell membrane</keyword>
<keyword evidence="8 10" id="KW-0807">Transducer</keyword>
<dbReference type="Pfam" id="PF00672">
    <property type="entry name" value="HAMP"/>
    <property type="match status" value="1"/>
</dbReference>
<dbReference type="InterPro" id="IPR033479">
    <property type="entry name" value="dCache_1"/>
</dbReference>
<accession>A0A559ILM0</accession>
<feature type="domain" description="Methyl-accepting transducer" evidence="12">
    <location>
        <begin position="368"/>
        <end position="604"/>
    </location>
</feature>
<evidence type="ECO:0000313" key="15">
    <source>
        <dbReference type="Proteomes" id="UP000318102"/>
    </source>
</evidence>
<keyword evidence="6 11" id="KW-1133">Transmembrane helix</keyword>
<evidence type="ECO:0000256" key="1">
    <source>
        <dbReference type="ARBA" id="ARBA00004651"/>
    </source>
</evidence>
<dbReference type="OrthoDB" id="243053at2"/>
<evidence type="ECO:0000256" key="6">
    <source>
        <dbReference type="ARBA" id="ARBA00022989"/>
    </source>
</evidence>
<dbReference type="InterPro" id="IPR029151">
    <property type="entry name" value="Sensor-like_sf"/>
</dbReference>
<evidence type="ECO:0000259" key="13">
    <source>
        <dbReference type="PROSITE" id="PS50885"/>
    </source>
</evidence>
<comment type="caution">
    <text evidence="14">The sequence shown here is derived from an EMBL/GenBank/DDBJ whole genome shotgun (WGS) entry which is preliminary data.</text>
</comment>
<comment type="similarity">
    <text evidence="9">Belongs to the methyl-accepting chemotaxis (MCP) protein family.</text>
</comment>
<dbReference type="PANTHER" id="PTHR32089">
    <property type="entry name" value="METHYL-ACCEPTING CHEMOTAXIS PROTEIN MCPB"/>
    <property type="match status" value="1"/>
</dbReference>
<comment type="subcellular location">
    <subcellularLocation>
        <location evidence="1">Cell membrane</location>
        <topology evidence="1">Multi-pass membrane protein</topology>
    </subcellularLocation>
</comment>
<dbReference type="PROSITE" id="PS50111">
    <property type="entry name" value="CHEMOTAXIS_TRANSDUC_2"/>
    <property type="match status" value="1"/>
</dbReference>
<dbReference type="SMART" id="SM00304">
    <property type="entry name" value="HAMP"/>
    <property type="match status" value="2"/>
</dbReference>
<evidence type="ECO:0000256" key="9">
    <source>
        <dbReference type="ARBA" id="ARBA00029447"/>
    </source>
</evidence>
<dbReference type="AlphaFoldDB" id="A0A559ILM0"/>
<dbReference type="RefSeq" id="WP_144993622.1">
    <property type="nucleotide sequence ID" value="NZ_VNJK01000003.1"/>
</dbReference>
<reference evidence="14 15" key="1">
    <citation type="submission" date="2019-07" db="EMBL/GenBank/DDBJ databases">
        <authorList>
            <person name="Kim J."/>
        </authorList>
    </citation>
    <scope>NUCLEOTIDE SEQUENCE [LARGE SCALE GENOMIC DNA]</scope>
    <source>
        <strain evidence="14 15">N4</strain>
    </source>
</reference>
<dbReference type="Pfam" id="PF02743">
    <property type="entry name" value="dCache_1"/>
    <property type="match status" value="1"/>
</dbReference>
<proteinExistence type="inferred from homology"/>
<feature type="transmembrane region" description="Helical" evidence="11">
    <location>
        <begin position="273"/>
        <end position="296"/>
    </location>
</feature>
<dbReference type="SMART" id="SM00283">
    <property type="entry name" value="MA"/>
    <property type="match status" value="1"/>
</dbReference>
<dbReference type="Gene3D" id="1.10.8.500">
    <property type="entry name" value="HAMP domain in histidine kinase"/>
    <property type="match status" value="1"/>
</dbReference>
<name>A0A559ILM0_9BACL</name>
<dbReference type="CDD" id="cd12913">
    <property type="entry name" value="PDC1_MCP_like"/>
    <property type="match status" value="1"/>
</dbReference>
<keyword evidence="5 11" id="KW-0812">Transmembrane</keyword>
<evidence type="ECO:0000256" key="4">
    <source>
        <dbReference type="ARBA" id="ARBA00022500"/>
    </source>
</evidence>
<dbReference type="CDD" id="cd06225">
    <property type="entry name" value="HAMP"/>
    <property type="match status" value="1"/>
</dbReference>
<evidence type="ECO:0000256" key="10">
    <source>
        <dbReference type="PROSITE-ProRule" id="PRU00284"/>
    </source>
</evidence>
<evidence type="ECO:0000256" key="8">
    <source>
        <dbReference type="ARBA" id="ARBA00023224"/>
    </source>
</evidence>
<dbReference type="CDD" id="cd11386">
    <property type="entry name" value="MCP_signal"/>
    <property type="match status" value="1"/>
</dbReference>
<keyword evidence="4" id="KW-0145">Chemotaxis</keyword>
<evidence type="ECO:0000256" key="5">
    <source>
        <dbReference type="ARBA" id="ARBA00022692"/>
    </source>
</evidence>
<organism evidence="14 15">
    <name type="scientific">Paenibacillus agilis</name>
    <dbReference type="NCBI Taxonomy" id="3020863"/>
    <lineage>
        <taxon>Bacteria</taxon>
        <taxon>Bacillati</taxon>
        <taxon>Bacillota</taxon>
        <taxon>Bacilli</taxon>
        <taxon>Bacillales</taxon>
        <taxon>Paenibacillaceae</taxon>
        <taxon>Paenibacillus</taxon>
    </lineage>
</organism>
<dbReference type="GO" id="GO:0005886">
    <property type="term" value="C:plasma membrane"/>
    <property type="evidence" value="ECO:0007669"/>
    <property type="project" value="UniProtKB-SubCell"/>
</dbReference>
<evidence type="ECO:0000256" key="2">
    <source>
        <dbReference type="ARBA" id="ARBA00022475"/>
    </source>
</evidence>
<evidence type="ECO:0000313" key="14">
    <source>
        <dbReference type="EMBL" id="TVX88383.1"/>
    </source>
</evidence>
<evidence type="ECO:0000256" key="7">
    <source>
        <dbReference type="ARBA" id="ARBA00023136"/>
    </source>
</evidence>
<dbReference type="Gene3D" id="3.30.450.20">
    <property type="entry name" value="PAS domain"/>
    <property type="match status" value="2"/>
</dbReference>
<protein>
    <submittedName>
        <fullName evidence="14">Methyl-accepting chemotaxis protein</fullName>
    </submittedName>
</protein>
<evidence type="ECO:0000256" key="11">
    <source>
        <dbReference type="SAM" id="Phobius"/>
    </source>
</evidence>
<evidence type="ECO:0000256" key="3">
    <source>
        <dbReference type="ARBA" id="ARBA00022481"/>
    </source>
</evidence>
<dbReference type="PANTHER" id="PTHR32089:SF114">
    <property type="entry name" value="METHYL-ACCEPTING CHEMOTAXIS PROTEIN MCPB"/>
    <property type="match status" value="1"/>
</dbReference>
<feature type="domain" description="HAMP" evidence="13">
    <location>
        <begin position="297"/>
        <end position="349"/>
    </location>
</feature>
<dbReference type="GO" id="GO:0007165">
    <property type="term" value="P:signal transduction"/>
    <property type="evidence" value="ECO:0007669"/>
    <property type="project" value="UniProtKB-KW"/>
</dbReference>
<dbReference type="PROSITE" id="PS50885">
    <property type="entry name" value="HAMP"/>
    <property type="match status" value="1"/>
</dbReference>
<dbReference type="Gene3D" id="1.10.287.950">
    <property type="entry name" value="Methyl-accepting chemotaxis protein"/>
    <property type="match status" value="1"/>
</dbReference>
<keyword evidence="7 11" id="KW-0472">Membrane</keyword>